<dbReference type="STRING" id="71784.A0A1Y2AU76"/>
<keyword evidence="16" id="KW-1185">Reference proteome</keyword>
<feature type="region of interest" description="Disordered" evidence="14">
    <location>
        <begin position="476"/>
        <end position="495"/>
    </location>
</feature>
<evidence type="ECO:0000313" key="15">
    <source>
        <dbReference type="EMBL" id="ORY25840.1"/>
    </source>
</evidence>
<evidence type="ECO:0000256" key="2">
    <source>
        <dbReference type="ARBA" id="ARBA00004529"/>
    </source>
</evidence>
<sequence length="570" mass="63012">MSVLYNCPHLDQPHPPYPPSYPSSSSSFSPLSHLYFCEECDAIRCDQCVAVEVASYFCPNCLFDVPSANVRADRNKCARSCFACPLCKTSMAIQATETKSAEGSSVSGPPYLLVCPGCKWSSREIGWEFSKPTGLAHQLQKINTQQELVQSEFDALKDHLESYVSLSSTAPTYKSSSASRNPSRHISQLTQMAAKALHRDVPGMAASSARTRTRSLGFGVGKAGKEGPAEWDDLGEYKAKGSWKMIGLENGMQDVETMRELQETGGVGPAGLSSRWSNSWEADKMSKSMHPQRISLQTKSTKRCPDTGCRHLLIQPDAKGVRMKIKMVALNYVPSIELGRRKRRIQSGNLAQPTPEELERRRRDRRRVRGVVEEEDEDIRKRLQAGEVYNFQLAFTNPLYDPIQIRLTQPHQPKSAPTPNHLIFIPTQHFTVAALKDAWAYDDDEEEDDPMLGLEGSEGASEEGLGSVGKRSRLSALGSGSLRDKRGRDSGVDKKANTTKVGLEIEVLPGATGPVEFDLEVRYKYRADEPVHAEKEASGKEGASESIAGKEEYKTFTFWIRIKAGDVASA</sequence>
<evidence type="ECO:0000313" key="16">
    <source>
        <dbReference type="Proteomes" id="UP000193986"/>
    </source>
</evidence>
<dbReference type="EMBL" id="MCFC01000053">
    <property type="protein sequence ID" value="ORY25840.1"/>
    <property type="molecule type" value="Genomic_DNA"/>
</dbReference>
<evidence type="ECO:0000256" key="13">
    <source>
        <dbReference type="ARBA" id="ARBA00093507"/>
    </source>
</evidence>
<evidence type="ECO:0000256" key="9">
    <source>
        <dbReference type="ARBA" id="ARBA00023054"/>
    </source>
</evidence>
<dbReference type="PANTHER" id="PTHR13034:SF2">
    <property type="entry name" value="DYNACTIN SUBUNIT 4"/>
    <property type="match status" value="1"/>
</dbReference>
<organism evidence="15 16">
    <name type="scientific">Naematelia encephala</name>
    <dbReference type="NCBI Taxonomy" id="71784"/>
    <lineage>
        <taxon>Eukaryota</taxon>
        <taxon>Fungi</taxon>
        <taxon>Dikarya</taxon>
        <taxon>Basidiomycota</taxon>
        <taxon>Agaricomycotina</taxon>
        <taxon>Tremellomycetes</taxon>
        <taxon>Tremellales</taxon>
        <taxon>Naemateliaceae</taxon>
        <taxon>Naematelia</taxon>
    </lineage>
</organism>
<evidence type="ECO:0000256" key="7">
    <source>
        <dbReference type="ARBA" id="ARBA00022843"/>
    </source>
</evidence>
<gene>
    <name evidence="15" type="ORF">BCR39DRAFT_566193</name>
</gene>
<comment type="subcellular location">
    <subcellularLocation>
        <location evidence="1">Cytoplasm</location>
        <location evidence="1">Cytoskeleton</location>
        <location evidence="1">Microtubule organizing center</location>
        <location evidence="1">Centrosome</location>
    </subcellularLocation>
    <subcellularLocation>
        <location evidence="2">Cytoplasm</location>
        <location evidence="2">Cytoskeleton</location>
        <location evidence="2">Stress fiber</location>
    </subcellularLocation>
    <subcellularLocation>
        <location evidence="3">Cytoplasm</location>
        <location evidence="3">Myofibril</location>
    </subcellularLocation>
</comment>
<keyword evidence="8" id="KW-0007">Acetylation</keyword>
<feature type="region of interest" description="Disordered" evidence="14">
    <location>
        <begin position="344"/>
        <end position="368"/>
    </location>
</feature>
<dbReference type="InParanoid" id="A0A1Y2AU76"/>
<evidence type="ECO:0000256" key="14">
    <source>
        <dbReference type="SAM" id="MobiDB-lite"/>
    </source>
</evidence>
<evidence type="ECO:0000256" key="8">
    <source>
        <dbReference type="ARBA" id="ARBA00022990"/>
    </source>
</evidence>
<evidence type="ECO:0000256" key="5">
    <source>
        <dbReference type="ARBA" id="ARBA00022499"/>
    </source>
</evidence>
<protein>
    <recommendedName>
        <fullName evidence="12">Dynactin subunit 4</fullName>
    </recommendedName>
</protein>
<evidence type="ECO:0000256" key="4">
    <source>
        <dbReference type="ARBA" id="ARBA00022490"/>
    </source>
</evidence>
<dbReference type="OrthoDB" id="283815at2759"/>
<evidence type="ECO:0000256" key="10">
    <source>
        <dbReference type="ARBA" id="ARBA00023212"/>
    </source>
</evidence>
<accession>A0A1Y2AU76</accession>
<reference evidence="15 16" key="1">
    <citation type="submission" date="2016-07" db="EMBL/GenBank/DDBJ databases">
        <title>Pervasive Adenine N6-methylation of Active Genes in Fungi.</title>
        <authorList>
            <consortium name="DOE Joint Genome Institute"/>
            <person name="Mondo S.J."/>
            <person name="Dannebaum R.O."/>
            <person name="Kuo R.C."/>
            <person name="Labutti K."/>
            <person name="Haridas S."/>
            <person name="Kuo A."/>
            <person name="Salamov A."/>
            <person name="Ahrendt S.R."/>
            <person name="Lipzen A."/>
            <person name="Sullivan W."/>
            <person name="Andreopoulos W.B."/>
            <person name="Clum A."/>
            <person name="Lindquist E."/>
            <person name="Daum C."/>
            <person name="Ramamoorthy G.K."/>
            <person name="Gryganskyi A."/>
            <person name="Culley D."/>
            <person name="Magnuson J.K."/>
            <person name="James T.Y."/>
            <person name="O'Malley M.A."/>
            <person name="Stajich J.E."/>
            <person name="Spatafora J.W."/>
            <person name="Visel A."/>
            <person name="Grigoriev I.V."/>
        </authorList>
    </citation>
    <scope>NUCLEOTIDE SEQUENCE [LARGE SCALE GENOMIC DNA]</scope>
    <source>
        <strain evidence="15 16">68-887.2</strain>
    </source>
</reference>
<keyword evidence="9" id="KW-0175">Coiled coil</keyword>
<keyword evidence="6" id="KW-0597">Phosphoprotein</keyword>
<keyword evidence="10" id="KW-0206">Cytoskeleton</keyword>
<keyword evidence="4" id="KW-0963">Cytoplasm</keyword>
<comment type="subunit">
    <text evidence="13">Subunit of dynactin, a multiprotein complex part of a tripartite complex with dynein and a adapter, such as BICDL1, BICD2 or HOOK3. The dynactin complex is built around ACTR1A/ACTB filament and consists of an actin-related filament composed of a shoulder domain, a pointed end and a barbed end. Its length is defined by its flexible shoulder domain. The soulder is composed of 2 DCTN1 subunits, 4 DCTN2 and 2 DCTN3. The 4 DCNT2 (via N-terminus) bind the ACTR1A filament and act as molecular rulers to determine the length. The pointed end is important for binding dynein-dynactin cargo adapters. Consists of 4 subunits: ACTR10, DCNT4, DCTN5 and DCTN6. The barbed end is composed of a CAPZA1:CAPZB heterodimers, which binds ACTR1A/ACTB filament and dynactin and stabilizes dynactin. Interacts with ATP7B, but not ATP7A, in a copper-dependent manner. Interacts with ANK2; this interaction is required for localization at costameres. Interacts with N4BP2L1.</text>
</comment>
<evidence type="ECO:0000256" key="3">
    <source>
        <dbReference type="ARBA" id="ARBA00004657"/>
    </source>
</evidence>
<evidence type="ECO:0000256" key="12">
    <source>
        <dbReference type="ARBA" id="ARBA00034864"/>
    </source>
</evidence>
<dbReference type="AlphaFoldDB" id="A0A1Y2AU76"/>
<feature type="region of interest" description="Disordered" evidence="14">
    <location>
        <begin position="443"/>
        <end position="470"/>
    </location>
</feature>
<comment type="caution">
    <text evidence="15">The sequence shown here is derived from an EMBL/GenBank/DDBJ whole genome shotgun (WGS) entry which is preliminary data.</text>
</comment>
<proteinExistence type="inferred from homology"/>
<comment type="similarity">
    <text evidence="11">Belongs to the dynactin subunit 4 family.</text>
</comment>
<keyword evidence="7" id="KW-0832">Ubl conjugation</keyword>
<name>A0A1Y2AU76_9TREE</name>
<feature type="compositionally biased region" description="Basic and acidic residues" evidence="14">
    <location>
        <begin position="482"/>
        <end position="495"/>
    </location>
</feature>
<dbReference type="Pfam" id="PF05502">
    <property type="entry name" value="Dynactin_p62"/>
    <property type="match status" value="2"/>
</dbReference>
<evidence type="ECO:0000256" key="11">
    <source>
        <dbReference type="ARBA" id="ARBA00034776"/>
    </source>
</evidence>
<dbReference type="InterPro" id="IPR008603">
    <property type="entry name" value="DCTN4"/>
</dbReference>
<evidence type="ECO:0000256" key="1">
    <source>
        <dbReference type="ARBA" id="ARBA00004300"/>
    </source>
</evidence>
<feature type="compositionally biased region" description="Low complexity" evidence="14">
    <location>
        <begin position="452"/>
        <end position="470"/>
    </location>
</feature>
<dbReference type="GO" id="GO:0005869">
    <property type="term" value="C:dynactin complex"/>
    <property type="evidence" value="ECO:0007669"/>
    <property type="project" value="InterPro"/>
</dbReference>
<dbReference type="PANTHER" id="PTHR13034">
    <property type="entry name" value="DYNACTIN P62 SUBUNIT"/>
    <property type="match status" value="1"/>
</dbReference>
<evidence type="ECO:0000256" key="6">
    <source>
        <dbReference type="ARBA" id="ARBA00022553"/>
    </source>
</evidence>
<keyword evidence="5" id="KW-1017">Isopeptide bond</keyword>
<dbReference type="Proteomes" id="UP000193986">
    <property type="component" value="Unassembled WGS sequence"/>
</dbReference>
<dbReference type="GO" id="GO:0001725">
    <property type="term" value="C:stress fiber"/>
    <property type="evidence" value="ECO:0007669"/>
    <property type="project" value="UniProtKB-SubCell"/>
</dbReference>